<feature type="region of interest" description="Disordered" evidence="1">
    <location>
        <begin position="37"/>
        <end position="69"/>
    </location>
</feature>
<evidence type="ECO:0000256" key="1">
    <source>
        <dbReference type="SAM" id="MobiDB-lite"/>
    </source>
</evidence>
<organism evidence="2 3">
    <name type="scientific">Papaver nudicaule</name>
    <name type="common">Iceland poppy</name>
    <dbReference type="NCBI Taxonomy" id="74823"/>
    <lineage>
        <taxon>Eukaryota</taxon>
        <taxon>Viridiplantae</taxon>
        <taxon>Streptophyta</taxon>
        <taxon>Embryophyta</taxon>
        <taxon>Tracheophyta</taxon>
        <taxon>Spermatophyta</taxon>
        <taxon>Magnoliopsida</taxon>
        <taxon>Ranunculales</taxon>
        <taxon>Papaveraceae</taxon>
        <taxon>Papaveroideae</taxon>
        <taxon>Papaver</taxon>
    </lineage>
</organism>
<feature type="non-terminal residue" evidence="2">
    <location>
        <position position="1"/>
    </location>
</feature>
<keyword evidence="3" id="KW-1185">Reference proteome</keyword>
<gene>
    <name evidence="2" type="ORF">MKW94_025924</name>
</gene>
<accession>A0AA41VVB7</accession>
<protein>
    <submittedName>
        <fullName evidence="2">Uncharacterized protein</fullName>
    </submittedName>
</protein>
<sequence length="69" mass="7082">LSSRGSSHLSFQGYPQAAVAMRGGKLISVQYFKSKSAPGTDGPGFASPSLVEQVSGPGPDEESRTRVAG</sequence>
<dbReference type="AlphaFoldDB" id="A0AA41VVB7"/>
<comment type="caution">
    <text evidence="2">The sequence shown here is derived from an EMBL/GenBank/DDBJ whole genome shotgun (WGS) entry which is preliminary data.</text>
</comment>
<name>A0AA41VVB7_PAPNU</name>
<dbReference type="EMBL" id="JAJJMA010298635">
    <property type="protein sequence ID" value="MCL7047914.1"/>
    <property type="molecule type" value="Genomic_DNA"/>
</dbReference>
<evidence type="ECO:0000313" key="2">
    <source>
        <dbReference type="EMBL" id="MCL7047914.1"/>
    </source>
</evidence>
<reference evidence="2" key="1">
    <citation type="submission" date="2022-03" db="EMBL/GenBank/DDBJ databases">
        <title>A functionally conserved STORR gene fusion in Papaver species that diverged 16.8 million years ago.</title>
        <authorList>
            <person name="Catania T."/>
        </authorList>
    </citation>
    <scope>NUCLEOTIDE SEQUENCE</scope>
    <source>
        <strain evidence="2">S-191538</strain>
    </source>
</reference>
<dbReference type="Proteomes" id="UP001177140">
    <property type="component" value="Unassembled WGS sequence"/>
</dbReference>
<proteinExistence type="predicted"/>
<evidence type="ECO:0000313" key="3">
    <source>
        <dbReference type="Proteomes" id="UP001177140"/>
    </source>
</evidence>